<dbReference type="GO" id="GO:0005524">
    <property type="term" value="F:ATP binding"/>
    <property type="evidence" value="ECO:0007669"/>
    <property type="project" value="UniProtKB-KW"/>
</dbReference>
<dbReference type="SUPFAM" id="SSF52374">
    <property type="entry name" value="Nucleotidylyl transferase"/>
    <property type="match status" value="1"/>
</dbReference>
<comment type="subcellular location">
    <subcellularLocation>
        <location evidence="1">Cytoplasm</location>
    </subcellularLocation>
</comment>
<sequence>MLPRSWPMQNAKKVVDRNSNDIILKTGYGPSGLPHLGTIAEIIRTRMIQKSLEFQGKEAKIIVFVDNMDGFRKVPLNLPKQDYLSQFLGLPLFKVPDVFGCCENFADHNINELNKLIAQFDLTNHVEVIKSSDMYLSGKFNNALLNVLRNHEKILKIMLPTLGEERQKTYSPFLPISEKSGKVLEVKIEEYKVDEGKITFYDEGELVEAEVINGKCKLQWKVDWGMQWHALGVDYEMYGKDLIDSFSVSKPICKTLGSKAPVNMVYELFLDGDNKKISKSKGNGVSLDDWMNFTPIASMKHFLFLHPERAKKLDIRDLHRYVDAYLKDLQRYHNQIKENDETRYENPIFYTHENDLPPPTELSYAILLNLQKGLRSPNYETFRNFIIKQHGELNSTEEKLVECIYKFAEHHKTESHPAPSWMIKYLQKFIDNMDGFSTGLEMQTNLYALGNEAVENKDIIDLKSWFQTIYLVLFGEETGPRLGPFFELYGKEESMKLISAKIK</sequence>
<evidence type="ECO:0000256" key="8">
    <source>
        <dbReference type="ARBA" id="ARBA00022840"/>
    </source>
</evidence>
<dbReference type="InterPro" id="IPR014729">
    <property type="entry name" value="Rossmann-like_a/b/a_fold"/>
</dbReference>
<keyword evidence="8" id="KW-0067">ATP-binding</keyword>
<evidence type="ECO:0000256" key="3">
    <source>
        <dbReference type="ARBA" id="ARBA00013166"/>
    </source>
</evidence>
<evidence type="ECO:0000256" key="1">
    <source>
        <dbReference type="ARBA" id="ARBA00004496"/>
    </source>
</evidence>
<comment type="catalytic activity">
    <reaction evidence="12">
        <text>tRNA(Lys) + L-lysine + ATP = L-lysyl-tRNA(Lys) + AMP + diphosphate</text>
        <dbReference type="Rhea" id="RHEA:20792"/>
        <dbReference type="Rhea" id="RHEA-COMP:9696"/>
        <dbReference type="Rhea" id="RHEA-COMP:9697"/>
        <dbReference type="ChEBI" id="CHEBI:30616"/>
        <dbReference type="ChEBI" id="CHEBI:32551"/>
        <dbReference type="ChEBI" id="CHEBI:33019"/>
        <dbReference type="ChEBI" id="CHEBI:78442"/>
        <dbReference type="ChEBI" id="CHEBI:78529"/>
        <dbReference type="ChEBI" id="CHEBI:456215"/>
        <dbReference type="EC" id="6.1.1.6"/>
    </reaction>
</comment>
<organism evidence="13 14">
    <name type="scientific">Candidatus Cytomitobacter primus</name>
    <dbReference type="NCBI Taxonomy" id="2066024"/>
    <lineage>
        <taxon>Bacteria</taxon>
        <taxon>Pseudomonadati</taxon>
        <taxon>Pseudomonadota</taxon>
        <taxon>Alphaproteobacteria</taxon>
        <taxon>Holosporales</taxon>
        <taxon>Holosporaceae</taxon>
        <taxon>Candidatus Cytomitobacter</taxon>
    </lineage>
</organism>
<dbReference type="PROSITE" id="PS00178">
    <property type="entry name" value="AA_TRNA_LIGASE_I"/>
    <property type="match status" value="1"/>
</dbReference>
<dbReference type="InterPro" id="IPR008925">
    <property type="entry name" value="aa_tRNA-synth_I_cd-bd_sf"/>
</dbReference>
<name>A0A5C0UHZ2_9PROT</name>
<evidence type="ECO:0000256" key="5">
    <source>
        <dbReference type="ARBA" id="ARBA00022490"/>
    </source>
</evidence>
<keyword evidence="10" id="KW-0030">Aminoacyl-tRNA synthetase</keyword>
<evidence type="ECO:0000256" key="6">
    <source>
        <dbReference type="ARBA" id="ARBA00022598"/>
    </source>
</evidence>
<dbReference type="EMBL" id="CP043316">
    <property type="protein sequence ID" value="QEK38564.1"/>
    <property type="molecule type" value="Genomic_DNA"/>
</dbReference>
<dbReference type="Pfam" id="PF01921">
    <property type="entry name" value="tRNA-synt_1f"/>
    <property type="match status" value="1"/>
</dbReference>
<dbReference type="InterPro" id="IPR002904">
    <property type="entry name" value="Lys-tRNA-ligase"/>
</dbReference>
<dbReference type="SUPFAM" id="SSF48163">
    <property type="entry name" value="An anticodon-binding domain of class I aminoacyl-tRNA synthetases"/>
    <property type="match status" value="1"/>
</dbReference>
<evidence type="ECO:0000256" key="9">
    <source>
        <dbReference type="ARBA" id="ARBA00022917"/>
    </source>
</evidence>
<dbReference type="InterPro" id="IPR020751">
    <property type="entry name" value="aa-tRNA-synth_I_codon-bd_sub2"/>
</dbReference>
<evidence type="ECO:0000256" key="12">
    <source>
        <dbReference type="ARBA" id="ARBA00048573"/>
    </source>
</evidence>
<evidence type="ECO:0000256" key="2">
    <source>
        <dbReference type="ARBA" id="ARBA00005594"/>
    </source>
</evidence>
<gene>
    <name evidence="13" type="primary">lysS</name>
    <name evidence="13" type="ORF">FZC34_01405</name>
</gene>
<dbReference type="Gene3D" id="1.10.10.350">
    <property type="match status" value="1"/>
</dbReference>
<dbReference type="Gene3D" id="3.40.50.620">
    <property type="entry name" value="HUPs"/>
    <property type="match status" value="2"/>
</dbReference>
<dbReference type="RefSeq" id="WP_148971685.1">
    <property type="nucleotide sequence ID" value="NZ_CP043316.1"/>
</dbReference>
<dbReference type="GO" id="GO:0004824">
    <property type="term" value="F:lysine-tRNA ligase activity"/>
    <property type="evidence" value="ECO:0007669"/>
    <property type="project" value="UniProtKB-EC"/>
</dbReference>
<evidence type="ECO:0000313" key="13">
    <source>
        <dbReference type="EMBL" id="QEK38564.1"/>
    </source>
</evidence>
<dbReference type="KEGG" id="cpri:FZC34_01405"/>
<dbReference type="InterPro" id="IPR001412">
    <property type="entry name" value="aa-tRNA-synth_I_CS"/>
</dbReference>
<evidence type="ECO:0000256" key="10">
    <source>
        <dbReference type="ARBA" id="ARBA00023146"/>
    </source>
</evidence>
<keyword evidence="14" id="KW-1185">Reference proteome</keyword>
<keyword evidence="7" id="KW-0547">Nucleotide-binding</keyword>
<comment type="similarity">
    <text evidence="2">Belongs to the class-I aminoacyl-tRNA synthetase family.</text>
</comment>
<evidence type="ECO:0000256" key="11">
    <source>
        <dbReference type="ARBA" id="ARBA00030563"/>
    </source>
</evidence>
<accession>A0A5C0UHZ2</accession>
<dbReference type="OrthoDB" id="9803151at2"/>
<keyword evidence="6 13" id="KW-0436">Ligase</keyword>
<dbReference type="EC" id="6.1.1.6" evidence="3"/>
<proteinExistence type="inferred from homology"/>
<evidence type="ECO:0000313" key="14">
    <source>
        <dbReference type="Proteomes" id="UP000325004"/>
    </source>
</evidence>
<reference evidence="13 14" key="1">
    <citation type="submission" date="2019-08" db="EMBL/GenBank/DDBJ databases">
        <title>Highly reduced genomes of protist endosymbionts show evolutionary convergence.</title>
        <authorList>
            <person name="George E."/>
            <person name="Husnik F."/>
            <person name="Tashyreva D."/>
            <person name="Prokopchuk G."/>
            <person name="Horak A."/>
            <person name="Kwong W.K."/>
            <person name="Lukes J."/>
            <person name="Keeling P.J."/>
        </authorList>
    </citation>
    <scope>NUCLEOTIDE SEQUENCE [LARGE SCALE GENOMIC DNA]</scope>
    <source>
        <strain evidence="13">1604LC</strain>
    </source>
</reference>
<dbReference type="PANTHER" id="PTHR37940">
    <property type="entry name" value="LYSINE--TRNA LIGASE"/>
    <property type="match status" value="1"/>
</dbReference>
<protein>
    <recommendedName>
        <fullName evidence="4">Lysine--tRNA ligase</fullName>
        <ecNumber evidence="3">6.1.1.6</ecNumber>
    </recommendedName>
    <alternativeName>
        <fullName evidence="11">Lysyl-tRNA synthetase</fullName>
    </alternativeName>
</protein>
<dbReference type="GO" id="GO:0000049">
    <property type="term" value="F:tRNA binding"/>
    <property type="evidence" value="ECO:0007669"/>
    <property type="project" value="InterPro"/>
</dbReference>
<dbReference type="GO" id="GO:0006430">
    <property type="term" value="P:lysyl-tRNA aminoacylation"/>
    <property type="evidence" value="ECO:0007669"/>
    <property type="project" value="InterPro"/>
</dbReference>
<keyword evidence="9" id="KW-0648">Protein biosynthesis</keyword>
<dbReference type="GO" id="GO:0005737">
    <property type="term" value="C:cytoplasm"/>
    <property type="evidence" value="ECO:0007669"/>
    <property type="project" value="UniProtKB-SubCell"/>
</dbReference>
<keyword evidence="5" id="KW-0963">Cytoplasm</keyword>
<dbReference type="AlphaFoldDB" id="A0A5C0UHZ2"/>
<dbReference type="PANTHER" id="PTHR37940:SF1">
    <property type="entry name" value="LYSINE--TRNA LIGASE"/>
    <property type="match status" value="1"/>
</dbReference>
<evidence type="ECO:0000256" key="4">
    <source>
        <dbReference type="ARBA" id="ARBA00015745"/>
    </source>
</evidence>
<dbReference type="Proteomes" id="UP000325004">
    <property type="component" value="Chromosome"/>
</dbReference>
<dbReference type="NCBIfam" id="TIGR00467">
    <property type="entry name" value="lysS_arch"/>
    <property type="match status" value="1"/>
</dbReference>
<evidence type="ECO:0000256" key="7">
    <source>
        <dbReference type="ARBA" id="ARBA00022741"/>
    </source>
</evidence>